<dbReference type="InterPro" id="IPR036249">
    <property type="entry name" value="Thioredoxin-like_sf"/>
</dbReference>
<feature type="domain" description="Thioredoxin" evidence="6">
    <location>
        <begin position="14"/>
        <end position="151"/>
    </location>
</feature>
<dbReference type="GO" id="GO:0030313">
    <property type="term" value="C:cell envelope"/>
    <property type="evidence" value="ECO:0007669"/>
    <property type="project" value="UniProtKB-SubCell"/>
</dbReference>
<keyword evidence="2" id="KW-0201">Cytochrome c-type biogenesis</keyword>
<name>A0A318D2B0_9GAMM</name>
<protein>
    <submittedName>
        <fullName evidence="7">TlpA family protein disulfide reductase</fullName>
    </submittedName>
</protein>
<evidence type="ECO:0000256" key="3">
    <source>
        <dbReference type="ARBA" id="ARBA00023157"/>
    </source>
</evidence>
<dbReference type="OrthoDB" id="9799347at2"/>
<dbReference type="InterPro" id="IPR013766">
    <property type="entry name" value="Thioredoxin_domain"/>
</dbReference>
<dbReference type="GO" id="GO:0017004">
    <property type="term" value="P:cytochrome complex assembly"/>
    <property type="evidence" value="ECO:0007669"/>
    <property type="project" value="UniProtKB-KW"/>
</dbReference>
<dbReference type="RefSeq" id="WP_110200756.1">
    <property type="nucleotide sequence ID" value="NZ_QICH01000002.1"/>
</dbReference>
<organism evidence="7 8">
    <name type="scientific">Kangiella spongicola</name>
    <dbReference type="NCBI Taxonomy" id="796379"/>
    <lineage>
        <taxon>Bacteria</taxon>
        <taxon>Pseudomonadati</taxon>
        <taxon>Pseudomonadota</taxon>
        <taxon>Gammaproteobacteria</taxon>
        <taxon>Kangiellales</taxon>
        <taxon>Kangiellaceae</taxon>
        <taxon>Kangiella</taxon>
    </lineage>
</organism>
<dbReference type="GO" id="GO:0015036">
    <property type="term" value="F:disulfide oxidoreductase activity"/>
    <property type="evidence" value="ECO:0007669"/>
    <property type="project" value="UniProtKB-ARBA"/>
</dbReference>
<evidence type="ECO:0000256" key="1">
    <source>
        <dbReference type="ARBA" id="ARBA00004196"/>
    </source>
</evidence>
<dbReference type="GO" id="GO:0016209">
    <property type="term" value="F:antioxidant activity"/>
    <property type="evidence" value="ECO:0007669"/>
    <property type="project" value="InterPro"/>
</dbReference>
<dbReference type="InterPro" id="IPR050553">
    <property type="entry name" value="Thioredoxin_ResA/DsbE_sf"/>
</dbReference>
<dbReference type="EMBL" id="QICH01000002">
    <property type="protein sequence ID" value="PXF62953.1"/>
    <property type="molecule type" value="Genomic_DNA"/>
</dbReference>
<dbReference type="Gene3D" id="3.40.30.10">
    <property type="entry name" value="Glutaredoxin"/>
    <property type="match status" value="1"/>
</dbReference>
<accession>A0A318D2B0</accession>
<gene>
    <name evidence="7" type="ORF">DL796_05740</name>
</gene>
<evidence type="ECO:0000313" key="7">
    <source>
        <dbReference type="EMBL" id="PXF62953.1"/>
    </source>
</evidence>
<dbReference type="InterPro" id="IPR000866">
    <property type="entry name" value="AhpC/TSA"/>
</dbReference>
<dbReference type="Pfam" id="PF00578">
    <property type="entry name" value="AhpC-TSA"/>
    <property type="match status" value="1"/>
</dbReference>
<comment type="caution">
    <text evidence="7">The sequence shown here is derived from an EMBL/GenBank/DDBJ whole genome shotgun (WGS) entry which is preliminary data.</text>
</comment>
<keyword evidence="3" id="KW-1015">Disulfide bond</keyword>
<keyword evidence="5" id="KW-0732">Signal</keyword>
<evidence type="ECO:0000256" key="4">
    <source>
        <dbReference type="ARBA" id="ARBA00023284"/>
    </source>
</evidence>
<sequence>MKKLLLAVLFATVGLLNACTNENSFHFLSGEEKSVDDYEGQWLVINFWAEWCPPCLEEIPELGKLAAENPEIAVIGVSYDKLSNHELQQLVEKYDISYPIVATEPMPFLPVAKPQSLPGTYLVSPSGQAMGPILGKVDRQKILEIINKIENKEASS</sequence>
<dbReference type="PANTHER" id="PTHR42852">
    <property type="entry name" value="THIOL:DISULFIDE INTERCHANGE PROTEIN DSBE"/>
    <property type="match status" value="1"/>
</dbReference>
<feature type="signal peptide" evidence="5">
    <location>
        <begin position="1"/>
        <end position="18"/>
    </location>
</feature>
<feature type="chain" id="PRO_5016312335" evidence="5">
    <location>
        <begin position="19"/>
        <end position="156"/>
    </location>
</feature>
<dbReference type="PROSITE" id="PS51352">
    <property type="entry name" value="THIOREDOXIN_2"/>
    <property type="match status" value="1"/>
</dbReference>
<evidence type="ECO:0000259" key="6">
    <source>
        <dbReference type="PROSITE" id="PS51352"/>
    </source>
</evidence>
<dbReference type="PROSITE" id="PS00194">
    <property type="entry name" value="THIOREDOXIN_1"/>
    <property type="match status" value="1"/>
</dbReference>
<evidence type="ECO:0000256" key="5">
    <source>
        <dbReference type="SAM" id="SignalP"/>
    </source>
</evidence>
<evidence type="ECO:0000256" key="2">
    <source>
        <dbReference type="ARBA" id="ARBA00022748"/>
    </source>
</evidence>
<evidence type="ECO:0000313" key="8">
    <source>
        <dbReference type="Proteomes" id="UP000247689"/>
    </source>
</evidence>
<proteinExistence type="predicted"/>
<keyword evidence="8" id="KW-1185">Reference proteome</keyword>
<dbReference type="PANTHER" id="PTHR42852:SF6">
    <property type="entry name" value="THIOL:DISULFIDE INTERCHANGE PROTEIN DSBE"/>
    <property type="match status" value="1"/>
</dbReference>
<dbReference type="Proteomes" id="UP000247689">
    <property type="component" value="Unassembled WGS sequence"/>
</dbReference>
<dbReference type="SUPFAM" id="SSF52833">
    <property type="entry name" value="Thioredoxin-like"/>
    <property type="match status" value="1"/>
</dbReference>
<keyword evidence="4" id="KW-0676">Redox-active center</keyword>
<dbReference type="AlphaFoldDB" id="A0A318D2B0"/>
<reference evidence="7 8" key="1">
    <citation type="submission" date="2018-05" db="EMBL/GenBank/DDBJ databases">
        <title>Kangiella spongicola genome sequence.</title>
        <authorList>
            <person name="Maclea K.S."/>
            <person name="Goen A.E."/>
            <person name="Kelley C."/>
            <person name="Underriner A."/>
            <person name="Silverwood T."/>
            <person name="Trachtenberg A.M."/>
        </authorList>
    </citation>
    <scope>NUCLEOTIDE SEQUENCE [LARGE SCALE GENOMIC DNA]</scope>
    <source>
        <strain evidence="7 8">ATCC BAA-2076</strain>
    </source>
</reference>
<dbReference type="CDD" id="cd02966">
    <property type="entry name" value="TlpA_like_family"/>
    <property type="match status" value="1"/>
</dbReference>
<dbReference type="InterPro" id="IPR017937">
    <property type="entry name" value="Thioredoxin_CS"/>
</dbReference>
<comment type="subcellular location">
    <subcellularLocation>
        <location evidence="1">Cell envelope</location>
    </subcellularLocation>
</comment>